<gene>
    <name evidence="1" type="ORF">SDC9_165182</name>
</gene>
<organism evidence="1">
    <name type="scientific">bioreactor metagenome</name>
    <dbReference type="NCBI Taxonomy" id="1076179"/>
    <lineage>
        <taxon>unclassified sequences</taxon>
        <taxon>metagenomes</taxon>
        <taxon>ecological metagenomes</taxon>
    </lineage>
</organism>
<sequence length="196" mass="22014">MPHIVVDLLKIIGIYEKQRAAARLLAQIRADLLPGGLAVIQPGKGVLLGFLPEACYHLLVLVVIQHDTENLRLAVFSHEQVAAAGHPLITAVTAAHAALKIHLSGQILRGLLFLIKGGSFMITKHFCELVLYFLHEGLPGIAKHIEKALVYRQDLIALIIFTLEYRARYFIQQCFISRIHFLSIYRQSHCFLSRYA</sequence>
<accession>A0A645FTM6</accession>
<name>A0A645FTM6_9ZZZZ</name>
<reference evidence="1" key="1">
    <citation type="submission" date="2019-08" db="EMBL/GenBank/DDBJ databases">
        <authorList>
            <person name="Kucharzyk K."/>
            <person name="Murdoch R.W."/>
            <person name="Higgins S."/>
            <person name="Loffler F."/>
        </authorList>
    </citation>
    <scope>NUCLEOTIDE SEQUENCE</scope>
</reference>
<protein>
    <submittedName>
        <fullName evidence="1">Uncharacterized protein</fullName>
    </submittedName>
</protein>
<proteinExistence type="predicted"/>
<dbReference type="EMBL" id="VSSQ01065030">
    <property type="protein sequence ID" value="MPN17827.1"/>
    <property type="molecule type" value="Genomic_DNA"/>
</dbReference>
<evidence type="ECO:0000313" key="1">
    <source>
        <dbReference type="EMBL" id="MPN17827.1"/>
    </source>
</evidence>
<dbReference type="AlphaFoldDB" id="A0A645FTM6"/>
<comment type="caution">
    <text evidence="1">The sequence shown here is derived from an EMBL/GenBank/DDBJ whole genome shotgun (WGS) entry which is preliminary data.</text>
</comment>